<protein>
    <submittedName>
        <fullName evidence="2">Uncharacterized protein</fullName>
    </submittedName>
</protein>
<keyword evidence="3" id="KW-1185">Reference proteome</keyword>
<name>H6RN82_BLASD</name>
<gene>
    <name evidence="2" type="ordered locus">BLASA_1709</name>
</gene>
<sequence length="85" mass="9410">MVELAHRGPVGYQRRVTTPRRRQPNPTWYFVLGAMWSVLAVGQWGVSDSVVAKVGFTFIAVANLAMGVVTLRRQRRANRPDASGA</sequence>
<evidence type="ECO:0000313" key="2">
    <source>
        <dbReference type="EMBL" id="CCG02630.1"/>
    </source>
</evidence>
<evidence type="ECO:0000313" key="3">
    <source>
        <dbReference type="Proteomes" id="UP000007517"/>
    </source>
</evidence>
<evidence type="ECO:0000256" key="1">
    <source>
        <dbReference type="SAM" id="Phobius"/>
    </source>
</evidence>
<dbReference type="Proteomes" id="UP000007517">
    <property type="component" value="Chromosome"/>
</dbReference>
<dbReference type="HOGENOM" id="CLU_2506114_0_0_11"/>
<proteinExistence type="predicted"/>
<organism evidence="2 3">
    <name type="scientific">Blastococcus saxobsidens (strain DD2)</name>
    <dbReference type="NCBI Taxonomy" id="1146883"/>
    <lineage>
        <taxon>Bacteria</taxon>
        <taxon>Bacillati</taxon>
        <taxon>Actinomycetota</taxon>
        <taxon>Actinomycetes</taxon>
        <taxon>Geodermatophilales</taxon>
        <taxon>Geodermatophilaceae</taxon>
        <taxon>Blastococcus</taxon>
    </lineage>
</organism>
<keyword evidence="1" id="KW-0812">Transmembrane</keyword>
<keyword evidence="1" id="KW-0472">Membrane</keyword>
<dbReference type="EMBL" id="FO117623">
    <property type="protein sequence ID" value="CCG02630.1"/>
    <property type="molecule type" value="Genomic_DNA"/>
</dbReference>
<reference evidence="3" key="2">
    <citation type="submission" date="2012-02" db="EMBL/GenBank/DDBJ databases">
        <title>Complete genome sequence of Blastococcus saxobsidens strain DD2.</title>
        <authorList>
            <person name="Genoscope."/>
        </authorList>
    </citation>
    <scope>NUCLEOTIDE SEQUENCE [LARGE SCALE GENOMIC DNA]</scope>
    <source>
        <strain evidence="3">DD2</strain>
    </source>
</reference>
<feature type="transmembrane region" description="Helical" evidence="1">
    <location>
        <begin position="27"/>
        <end position="44"/>
    </location>
</feature>
<keyword evidence="1" id="KW-1133">Transmembrane helix</keyword>
<feature type="transmembrane region" description="Helical" evidence="1">
    <location>
        <begin position="50"/>
        <end position="71"/>
    </location>
</feature>
<reference evidence="2 3" key="1">
    <citation type="journal article" date="2012" name="J. Bacteriol.">
        <title>Genome Sequence of Blastococcus saxobsidens DD2, a Stone-Inhabiting Bacterium.</title>
        <authorList>
            <person name="Chouaia B."/>
            <person name="Crotti E."/>
            <person name="Brusetti L."/>
            <person name="Daffonchio D."/>
            <person name="Essoussi I."/>
            <person name="Nouioui I."/>
            <person name="Sbissi I."/>
            <person name="Ghodhbane-Gtari F."/>
            <person name="Gtari M."/>
            <person name="Vacherie B."/>
            <person name="Barbe V."/>
            <person name="Medigue C."/>
            <person name="Gury J."/>
            <person name="Pujic P."/>
            <person name="Normand P."/>
        </authorList>
    </citation>
    <scope>NUCLEOTIDE SEQUENCE [LARGE SCALE GENOMIC DNA]</scope>
    <source>
        <strain evidence="2 3">DD2</strain>
    </source>
</reference>
<accession>H6RN82</accession>
<dbReference type="KEGG" id="bsd:BLASA_1709"/>
<dbReference type="AlphaFoldDB" id="H6RN82"/>